<comment type="caution">
    <text evidence="1">The sequence shown here is derived from an EMBL/GenBank/DDBJ whole genome shotgun (WGS) entry which is preliminary data.</text>
</comment>
<accession>A0AAN7BJX4</accession>
<organism evidence="1 2">
    <name type="scientific">Podospora fimiseda</name>
    <dbReference type="NCBI Taxonomy" id="252190"/>
    <lineage>
        <taxon>Eukaryota</taxon>
        <taxon>Fungi</taxon>
        <taxon>Dikarya</taxon>
        <taxon>Ascomycota</taxon>
        <taxon>Pezizomycotina</taxon>
        <taxon>Sordariomycetes</taxon>
        <taxon>Sordariomycetidae</taxon>
        <taxon>Sordariales</taxon>
        <taxon>Podosporaceae</taxon>
        <taxon>Podospora</taxon>
    </lineage>
</organism>
<proteinExistence type="predicted"/>
<evidence type="ECO:0000313" key="1">
    <source>
        <dbReference type="EMBL" id="KAK4224652.1"/>
    </source>
</evidence>
<keyword evidence="2" id="KW-1185">Reference proteome</keyword>
<evidence type="ECO:0000313" key="2">
    <source>
        <dbReference type="Proteomes" id="UP001301958"/>
    </source>
</evidence>
<reference evidence="1" key="1">
    <citation type="journal article" date="2023" name="Mol. Phylogenet. Evol.">
        <title>Genome-scale phylogeny and comparative genomics of the fungal order Sordariales.</title>
        <authorList>
            <person name="Hensen N."/>
            <person name="Bonometti L."/>
            <person name="Westerberg I."/>
            <person name="Brannstrom I.O."/>
            <person name="Guillou S."/>
            <person name="Cros-Aarteil S."/>
            <person name="Calhoun S."/>
            <person name="Haridas S."/>
            <person name="Kuo A."/>
            <person name="Mondo S."/>
            <person name="Pangilinan J."/>
            <person name="Riley R."/>
            <person name="LaButti K."/>
            <person name="Andreopoulos B."/>
            <person name="Lipzen A."/>
            <person name="Chen C."/>
            <person name="Yan M."/>
            <person name="Daum C."/>
            <person name="Ng V."/>
            <person name="Clum A."/>
            <person name="Steindorff A."/>
            <person name="Ohm R.A."/>
            <person name="Martin F."/>
            <person name="Silar P."/>
            <person name="Natvig D.O."/>
            <person name="Lalanne C."/>
            <person name="Gautier V."/>
            <person name="Ament-Velasquez S.L."/>
            <person name="Kruys A."/>
            <person name="Hutchinson M.I."/>
            <person name="Powell A.J."/>
            <person name="Barry K."/>
            <person name="Miller A.N."/>
            <person name="Grigoriev I.V."/>
            <person name="Debuchy R."/>
            <person name="Gladieux P."/>
            <person name="Hiltunen Thoren M."/>
            <person name="Johannesson H."/>
        </authorList>
    </citation>
    <scope>NUCLEOTIDE SEQUENCE</scope>
    <source>
        <strain evidence="1">CBS 990.96</strain>
    </source>
</reference>
<protein>
    <submittedName>
        <fullName evidence="1">Uncharacterized protein</fullName>
    </submittedName>
</protein>
<dbReference type="Proteomes" id="UP001301958">
    <property type="component" value="Unassembled WGS sequence"/>
</dbReference>
<dbReference type="AlphaFoldDB" id="A0AAN7BJX4"/>
<dbReference type="EMBL" id="MU865387">
    <property type="protein sequence ID" value="KAK4224652.1"/>
    <property type="molecule type" value="Genomic_DNA"/>
</dbReference>
<sequence>MAGDLFWREFTRDHSDDIDHKADAPFLTTNFVDFFGKWLQQDDNKNVVTFDDLTKVFFKKEGYTTNIFIVADASFVTPSDRPKGDWFDGNVRLLNIVHTGTGPFSQSTDEFTLCIVGSSYLTSDSDFLQVASWDGHTFRFYQRDSFGWNFFGNSLDAFGRNAYLGPFNGHVNGAVVMKELREPWIHWYNPSSGNDFTACFSQQQKETFLAAPYLTQPSSKPRLLSALTVGPDLLEKFIETGVNNLFNHRLTNDFFVNSTRSKLRDSPAHLSRWVAHLLLTTTINMAAAKMDSGGTSFQIPRNHFYNDELLSDAYLGQLLQGVDTPTLQASISLAEYQIVVDKLGLSMLQQVDLLPKDQPHPSDYVELPLGALGGSPKETDNEESLGFRIISKNTEGQAPFNILQPSYEDTKGVTNIQMLKKKSAKKWLGLFSQNTFNALMMVDFWNPIYSWRRAVLMLYLPQQTAFDGTSFDLEAAFVQNVTNSSFVKENDVDSPEYQFLELLKVDLEEHQRNVTAYFNAIEVRLKGKDRESVLEEYFRLAESRRRIYRPLPLDEFGPTMPYALKIPFEGSPMLEMRADGTAKEMPVRGREFLKKWTRSLSGVDPDITPKVFGFQAAAEDVKKEGMGVAGLPRPALMGLPCQGGLGNRTTARVLAGRGCPYAFGGLRHRHGK</sequence>
<gene>
    <name evidence="1" type="ORF">QBC38DRAFT_12997</name>
</gene>
<reference evidence="1" key="2">
    <citation type="submission" date="2023-05" db="EMBL/GenBank/DDBJ databases">
        <authorList>
            <consortium name="Lawrence Berkeley National Laboratory"/>
            <person name="Steindorff A."/>
            <person name="Hensen N."/>
            <person name="Bonometti L."/>
            <person name="Westerberg I."/>
            <person name="Brannstrom I.O."/>
            <person name="Guillou S."/>
            <person name="Cros-Aarteil S."/>
            <person name="Calhoun S."/>
            <person name="Haridas S."/>
            <person name="Kuo A."/>
            <person name="Mondo S."/>
            <person name="Pangilinan J."/>
            <person name="Riley R."/>
            <person name="Labutti K."/>
            <person name="Andreopoulos B."/>
            <person name="Lipzen A."/>
            <person name="Chen C."/>
            <person name="Yanf M."/>
            <person name="Daum C."/>
            <person name="Ng V."/>
            <person name="Clum A."/>
            <person name="Ohm R."/>
            <person name="Martin F."/>
            <person name="Silar P."/>
            <person name="Natvig D."/>
            <person name="Lalanne C."/>
            <person name="Gautier V."/>
            <person name="Ament-Velasquez S.L."/>
            <person name="Kruys A."/>
            <person name="Hutchinson M.I."/>
            <person name="Powell A.J."/>
            <person name="Barry K."/>
            <person name="Miller A.N."/>
            <person name="Grigoriev I.V."/>
            <person name="Debuchy R."/>
            <person name="Gladieux P."/>
            <person name="Thoren M.H."/>
            <person name="Johannesson H."/>
        </authorList>
    </citation>
    <scope>NUCLEOTIDE SEQUENCE</scope>
    <source>
        <strain evidence="1">CBS 990.96</strain>
    </source>
</reference>
<name>A0AAN7BJX4_9PEZI</name>